<dbReference type="Gene3D" id="2.60.120.10">
    <property type="entry name" value="Jelly Rolls"/>
    <property type="match status" value="1"/>
</dbReference>
<dbReference type="AlphaFoldDB" id="H5U336"/>
<keyword evidence="1" id="KW-0479">Metal-binding</keyword>
<sequence>MTKDIPPPVSAHVDDVVGYRISPDDTVVLVVLSGPRTSGSQTTVCFEVWEPGGSQPDNSHPSSTETFVVLQGEGLAHSDSHDVALRAGSVIVLPPGSVHRIENTSATERLYTLTVMENDDGFENLILSGTPTGLSAEDRGVLARRTSPAADCSFARSGSAASSRECLL</sequence>
<feature type="domain" description="Cupin type-1" evidence="2">
    <location>
        <begin position="19"/>
        <end position="140"/>
    </location>
</feature>
<evidence type="ECO:0000256" key="1">
    <source>
        <dbReference type="ARBA" id="ARBA00022723"/>
    </source>
</evidence>
<evidence type="ECO:0000313" key="4">
    <source>
        <dbReference type="Proteomes" id="UP000005845"/>
    </source>
</evidence>
<reference evidence="3 4" key="1">
    <citation type="submission" date="2012-02" db="EMBL/GenBank/DDBJ databases">
        <title>Whole genome shotgun sequence of Gordonia sputi NBRC 100414.</title>
        <authorList>
            <person name="Yoshida I."/>
            <person name="Hosoyama A."/>
            <person name="Tsuchikane K."/>
            <person name="Katsumata H."/>
            <person name="Yamazaki S."/>
            <person name="Fujita N."/>
        </authorList>
    </citation>
    <scope>NUCLEOTIDE SEQUENCE [LARGE SCALE GENOMIC DNA]</scope>
    <source>
        <strain evidence="3 4">NBRC 100414</strain>
    </source>
</reference>
<accession>H5U336</accession>
<proteinExistence type="predicted"/>
<dbReference type="eggNOG" id="COG0662">
    <property type="taxonomic scope" value="Bacteria"/>
</dbReference>
<protein>
    <recommendedName>
        <fullName evidence="2">Cupin type-1 domain-containing protein</fullName>
    </recommendedName>
</protein>
<dbReference type="InterPro" id="IPR051610">
    <property type="entry name" value="GPI/OXD"/>
</dbReference>
<dbReference type="GO" id="GO:0046872">
    <property type="term" value="F:metal ion binding"/>
    <property type="evidence" value="ECO:0007669"/>
    <property type="project" value="UniProtKB-KW"/>
</dbReference>
<dbReference type="SUPFAM" id="SSF51182">
    <property type="entry name" value="RmlC-like cupins"/>
    <property type="match status" value="1"/>
</dbReference>
<dbReference type="InterPro" id="IPR014710">
    <property type="entry name" value="RmlC-like_jellyroll"/>
</dbReference>
<evidence type="ECO:0000259" key="2">
    <source>
        <dbReference type="SMART" id="SM00835"/>
    </source>
</evidence>
<dbReference type="Pfam" id="PF07883">
    <property type="entry name" value="Cupin_2"/>
    <property type="match status" value="1"/>
</dbReference>
<dbReference type="InterPro" id="IPR011051">
    <property type="entry name" value="RmlC_Cupin_sf"/>
</dbReference>
<dbReference type="PANTHER" id="PTHR35848:SF6">
    <property type="entry name" value="CUPIN TYPE-2 DOMAIN-CONTAINING PROTEIN"/>
    <property type="match status" value="1"/>
</dbReference>
<name>H5U336_9ACTN</name>
<organism evidence="3 4">
    <name type="scientific">Gordonia sputi NBRC 100414</name>
    <dbReference type="NCBI Taxonomy" id="1089453"/>
    <lineage>
        <taxon>Bacteria</taxon>
        <taxon>Bacillati</taxon>
        <taxon>Actinomycetota</taxon>
        <taxon>Actinomycetes</taxon>
        <taxon>Mycobacteriales</taxon>
        <taxon>Gordoniaceae</taxon>
        <taxon>Gordonia</taxon>
    </lineage>
</organism>
<comment type="caution">
    <text evidence="3">The sequence shown here is derived from an EMBL/GenBank/DDBJ whole genome shotgun (WGS) entry which is preliminary data.</text>
</comment>
<dbReference type="EMBL" id="BAFC01000087">
    <property type="protein sequence ID" value="GAB40144.1"/>
    <property type="molecule type" value="Genomic_DNA"/>
</dbReference>
<keyword evidence="4" id="KW-1185">Reference proteome</keyword>
<dbReference type="RefSeq" id="WP_005207191.1">
    <property type="nucleotide sequence ID" value="NZ_BAFC01000087.1"/>
</dbReference>
<dbReference type="SMART" id="SM00835">
    <property type="entry name" value="Cupin_1"/>
    <property type="match status" value="1"/>
</dbReference>
<evidence type="ECO:0000313" key="3">
    <source>
        <dbReference type="EMBL" id="GAB40144.1"/>
    </source>
</evidence>
<dbReference type="PANTHER" id="PTHR35848">
    <property type="entry name" value="OXALATE-BINDING PROTEIN"/>
    <property type="match status" value="1"/>
</dbReference>
<dbReference type="InterPro" id="IPR013096">
    <property type="entry name" value="Cupin_2"/>
</dbReference>
<dbReference type="Proteomes" id="UP000005845">
    <property type="component" value="Unassembled WGS sequence"/>
</dbReference>
<dbReference type="InterPro" id="IPR006045">
    <property type="entry name" value="Cupin_1"/>
</dbReference>
<gene>
    <name evidence="3" type="ORF">GOSPT_089_00290</name>
</gene>